<organism evidence="1 2">
    <name type="scientific">Arctium lappa</name>
    <name type="common">Greater burdock</name>
    <name type="synonym">Lappa major</name>
    <dbReference type="NCBI Taxonomy" id="4217"/>
    <lineage>
        <taxon>Eukaryota</taxon>
        <taxon>Viridiplantae</taxon>
        <taxon>Streptophyta</taxon>
        <taxon>Embryophyta</taxon>
        <taxon>Tracheophyta</taxon>
        <taxon>Spermatophyta</taxon>
        <taxon>Magnoliopsida</taxon>
        <taxon>eudicotyledons</taxon>
        <taxon>Gunneridae</taxon>
        <taxon>Pentapetalae</taxon>
        <taxon>asterids</taxon>
        <taxon>campanulids</taxon>
        <taxon>Asterales</taxon>
        <taxon>Asteraceae</taxon>
        <taxon>Carduoideae</taxon>
        <taxon>Cardueae</taxon>
        <taxon>Arctiinae</taxon>
        <taxon>Arctium</taxon>
    </lineage>
</organism>
<proteinExistence type="predicted"/>
<evidence type="ECO:0000313" key="1">
    <source>
        <dbReference type="EMBL" id="KAI3718609.1"/>
    </source>
</evidence>
<reference evidence="2" key="1">
    <citation type="journal article" date="2022" name="Mol. Ecol. Resour.">
        <title>The genomes of chicory, endive, great burdock and yacon provide insights into Asteraceae palaeo-polyploidization history and plant inulin production.</title>
        <authorList>
            <person name="Fan W."/>
            <person name="Wang S."/>
            <person name="Wang H."/>
            <person name="Wang A."/>
            <person name="Jiang F."/>
            <person name="Liu H."/>
            <person name="Zhao H."/>
            <person name="Xu D."/>
            <person name="Zhang Y."/>
        </authorList>
    </citation>
    <scope>NUCLEOTIDE SEQUENCE [LARGE SCALE GENOMIC DNA]</scope>
    <source>
        <strain evidence="2">cv. Niubang</strain>
    </source>
</reference>
<sequence>MEEVGRSFEFLRMVKEKSNQSGVCFLKRSRKGKPGLGQLDPNREVGTRECVYRDFYLDGRRAGEAPDGPGNWDQLRESLDRDYTWYKPGNRDSQPGSTREPVDPGRIRESTPPGRDCEPGSDPVEPKGPRPESGI</sequence>
<accession>A0ACB9B8A3</accession>
<protein>
    <submittedName>
        <fullName evidence="1">Uncharacterized protein</fullName>
    </submittedName>
</protein>
<dbReference type="Proteomes" id="UP001055879">
    <property type="component" value="Linkage Group LG06"/>
</dbReference>
<comment type="caution">
    <text evidence="1">The sequence shown here is derived from an EMBL/GenBank/DDBJ whole genome shotgun (WGS) entry which is preliminary data.</text>
</comment>
<evidence type="ECO:0000313" key="2">
    <source>
        <dbReference type="Proteomes" id="UP001055879"/>
    </source>
</evidence>
<name>A0ACB9B8A3_ARCLA</name>
<reference evidence="1 2" key="2">
    <citation type="journal article" date="2022" name="Mol. Ecol. Resour.">
        <title>The genomes of chicory, endive, great burdock and yacon provide insights into Asteraceae paleo-polyploidization history and plant inulin production.</title>
        <authorList>
            <person name="Fan W."/>
            <person name="Wang S."/>
            <person name="Wang H."/>
            <person name="Wang A."/>
            <person name="Jiang F."/>
            <person name="Liu H."/>
            <person name="Zhao H."/>
            <person name="Xu D."/>
            <person name="Zhang Y."/>
        </authorList>
    </citation>
    <scope>NUCLEOTIDE SEQUENCE [LARGE SCALE GENOMIC DNA]</scope>
    <source>
        <strain evidence="2">cv. Niubang</strain>
    </source>
</reference>
<keyword evidence="2" id="KW-1185">Reference proteome</keyword>
<dbReference type="EMBL" id="CM042052">
    <property type="protein sequence ID" value="KAI3718609.1"/>
    <property type="molecule type" value="Genomic_DNA"/>
</dbReference>
<gene>
    <name evidence="1" type="ORF">L6452_19488</name>
</gene>